<protein>
    <submittedName>
        <fullName evidence="1">Uncharacterized protein</fullName>
    </submittedName>
</protein>
<accession>A0A626W3P6</accession>
<sequence length="143" mass="16396">MKIPAHLKHKPIIQVENYDRIDGPYADDSDAMGLSVGIAQWNGPGWTELSAKVWRNTGDKWSRQSEELPLHRVIDLATLICITMDYSKSGRLSSSDDFPVTRSIDNTDLAHHIELMKKELKENKEYLDESLKRLSLELKRLGY</sequence>
<comment type="caution">
    <text evidence="1">The sequence shown here is derived from an EMBL/GenBank/DDBJ whole genome shotgun (WGS) entry which is preliminary data.</text>
</comment>
<dbReference type="Pfam" id="PF20140">
    <property type="entry name" value="DUF6530"/>
    <property type="match status" value="1"/>
</dbReference>
<reference evidence="1" key="1">
    <citation type="submission" date="2019-10" db="EMBL/GenBank/DDBJ databases">
        <authorList>
            <person name="Ashton P.M."/>
            <person name="Dallman T."/>
            <person name="Nair S."/>
            <person name="De Pinna E."/>
            <person name="Peters T."/>
            <person name="Grant K."/>
        </authorList>
    </citation>
    <scope>NUCLEOTIDE SEQUENCE</scope>
    <source>
        <strain evidence="1">812106</strain>
    </source>
</reference>
<dbReference type="InterPro" id="IPR045352">
    <property type="entry name" value="DUF6530"/>
</dbReference>
<dbReference type="EMBL" id="AALNFL010000017">
    <property type="protein sequence ID" value="EDB3557054.1"/>
    <property type="molecule type" value="Genomic_DNA"/>
</dbReference>
<name>A0A626W3P6_SALET</name>
<proteinExistence type="predicted"/>
<gene>
    <name evidence="1" type="ORF">F9X76_17585</name>
</gene>
<evidence type="ECO:0000313" key="1">
    <source>
        <dbReference type="EMBL" id="EDB3557054.1"/>
    </source>
</evidence>
<dbReference type="AlphaFoldDB" id="A0A626W3P6"/>
<organism evidence="1">
    <name type="scientific">Salmonella enterica I</name>
    <dbReference type="NCBI Taxonomy" id="59201"/>
    <lineage>
        <taxon>Bacteria</taxon>
        <taxon>Pseudomonadati</taxon>
        <taxon>Pseudomonadota</taxon>
        <taxon>Gammaproteobacteria</taxon>
        <taxon>Enterobacterales</taxon>
        <taxon>Enterobacteriaceae</taxon>
        <taxon>Salmonella</taxon>
    </lineage>
</organism>